<protein>
    <recommendedName>
        <fullName evidence="3">DUF4297 domain-containing protein</fullName>
    </recommendedName>
</protein>
<dbReference type="Proteomes" id="UP001558534">
    <property type="component" value="Unassembled WGS sequence"/>
</dbReference>
<proteinExistence type="predicted"/>
<evidence type="ECO:0000313" key="2">
    <source>
        <dbReference type="Proteomes" id="UP001558534"/>
    </source>
</evidence>
<evidence type="ECO:0000313" key="1">
    <source>
        <dbReference type="EMBL" id="MEX3748194.1"/>
    </source>
</evidence>
<name>A0ABV3W5F6_9BACI</name>
<organism evidence="1 2">
    <name type="scientific">Lysinibacillus xylanilyticus</name>
    <dbReference type="NCBI Taxonomy" id="582475"/>
    <lineage>
        <taxon>Bacteria</taxon>
        <taxon>Bacillati</taxon>
        <taxon>Bacillota</taxon>
        <taxon>Bacilli</taxon>
        <taxon>Bacillales</taxon>
        <taxon>Bacillaceae</taxon>
        <taxon>Lysinibacillus</taxon>
    </lineage>
</organism>
<gene>
    <name evidence="1" type="ORF">AB1300_24255</name>
</gene>
<reference evidence="1 2" key="1">
    <citation type="submission" date="2024-07" db="EMBL/GenBank/DDBJ databases">
        <title>Characterization of a bacterium isolated from hydrolysated instant sea cucumber by whole-genome sequencing and metabolomics.</title>
        <authorList>
            <person name="Luo X."/>
            <person name="Zhang Z."/>
            <person name="Zheng Z."/>
            <person name="Zhang W."/>
            <person name="Ming T."/>
            <person name="Jiao L."/>
            <person name="Su X."/>
            <person name="Kong F."/>
            <person name="Xu J."/>
        </authorList>
    </citation>
    <scope>NUCLEOTIDE SEQUENCE [LARGE SCALE GENOMIC DNA]</scope>
    <source>
        <strain evidence="1 2">XL-2024</strain>
    </source>
</reference>
<evidence type="ECO:0008006" key="3">
    <source>
        <dbReference type="Google" id="ProtNLM"/>
    </source>
</evidence>
<sequence length="507" mass="59846">MTTTVRETVEQIHDLNINRDAFHSINGYFYQFELTLLHILDDGSKNDSFEDVDCQSSYMIERIEDYVKYFEKDGESFIRVAQIKHHTNREGPSTYYDAVLFLYYNYLNFLERKTSDTEYVARIFHYDQSEDKGNIKPILDAAFKSYEKKKVKQKEADEEKERKTGKPIQRKDDILDKIYKTGLDNEVNKEAFATIAKFIKTKSHVEVTESLKAKLKERYQFLSPFNSDEFLYAASVSKLIKEGQQGKEISLKDLDVYFRGEVELLENFYALKITDYVKGIIDSNIIDVELNPWSRGVYEHYKQIYKDIARFIEEKFKINEYRKSFLLSTSPKEIRIFEANTLDEYIAFTEASVAISELLSKLSKIIFHYLDSGGEVFDLDEWFEINEQGWLFKYPGEQRGIGVITGNFSSDVFSSLRHILPRLRHEKLRPDVWYVKYDDDFFNASQSMKYDHDYSDVPIEGQEELHPYFCDPSEDHFHMQCLRCLSLANYSNYSKIHEIFIHGCREE</sequence>
<accession>A0ABV3W5F6</accession>
<comment type="caution">
    <text evidence="1">The sequence shown here is derived from an EMBL/GenBank/DDBJ whole genome shotgun (WGS) entry which is preliminary data.</text>
</comment>
<dbReference type="RefSeq" id="WP_368638602.1">
    <property type="nucleotide sequence ID" value="NZ_JBFRHK010000025.1"/>
</dbReference>
<keyword evidence="2" id="KW-1185">Reference proteome</keyword>
<dbReference type="EMBL" id="JBFRHK010000025">
    <property type="protein sequence ID" value="MEX3748194.1"/>
    <property type="molecule type" value="Genomic_DNA"/>
</dbReference>